<keyword evidence="4 6" id="KW-1133">Transmembrane helix</keyword>
<dbReference type="GO" id="GO:0005886">
    <property type="term" value="C:plasma membrane"/>
    <property type="evidence" value="ECO:0007669"/>
    <property type="project" value="TreeGrafter"/>
</dbReference>
<dbReference type="PANTHER" id="PTHR12308">
    <property type="entry name" value="ANOCTAMIN"/>
    <property type="match status" value="1"/>
</dbReference>
<feature type="domain" description="Anoctamin transmembrane" evidence="7">
    <location>
        <begin position="442"/>
        <end position="969"/>
    </location>
</feature>
<accession>A0A1I8HDC1</accession>
<dbReference type="GO" id="GO:0005254">
    <property type="term" value="F:chloride channel activity"/>
    <property type="evidence" value="ECO:0007669"/>
    <property type="project" value="TreeGrafter"/>
</dbReference>
<feature type="transmembrane region" description="Helical" evidence="6">
    <location>
        <begin position="949"/>
        <end position="970"/>
    </location>
</feature>
<organism evidence="8 9">
    <name type="scientific">Macrostomum lignano</name>
    <dbReference type="NCBI Taxonomy" id="282301"/>
    <lineage>
        <taxon>Eukaryota</taxon>
        <taxon>Metazoa</taxon>
        <taxon>Spiralia</taxon>
        <taxon>Lophotrochozoa</taxon>
        <taxon>Platyhelminthes</taxon>
        <taxon>Rhabditophora</taxon>
        <taxon>Macrostomorpha</taxon>
        <taxon>Macrostomida</taxon>
        <taxon>Macrostomidae</taxon>
        <taxon>Macrostomum</taxon>
    </lineage>
</organism>
<evidence type="ECO:0000256" key="4">
    <source>
        <dbReference type="ARBA" id="ARBA00022989"/>
    </source>
</evidence>
<feature type="transmembrane region" description="Helical" evidence="6">
    <location>
        <begin position="453"/>
        <end position="480"/>
    </location>
</feature>
<dbReference type="WBParaSite" id="maker-uti_cns_0005617-snap-gene-0.2-mRNA-1">
    <property type="protein sequence ID" value="maker-uti_cns_0005617-snap-gene-0.2-mRNA-1"/>
    <property type="gene ID" value="maker-uti_cns_0005617-snap-gene-0.2"/>
</dbReference>
<evidence type="ECO:0000256" key="3">
    <source>
        <dbReference type="ARBA" id="ARBA00022692"/>
    </source>
</evidence>
<keyword evidence="8" id="KW-1185">Reference proteome</keyword>
<feature type="transmembrane region" description="Helical" evidence="6">
    <location>
        <begin position="862"/>
        <end position="883"/>
    </location>
</feature>
<evidence type="ECO:0000256" key="2">
    <source>
        <dbReference type="ARBA" id="ARBA00009671"/>
    </source>
</evidence>
<keyword evidence="5 6" id="KW-0472">Membrane</keyword>
<proteinExistence type="inferred from homology"/>
<evidence type="ECO:0000259" key="7">
    <source>
        <dbReference type="Pfam" id="PF04547"/>
    </source>
</evidence>
<reference evidence="9" key="1">
    <citation type="submission" date="2016-11" db="UniProtKB">
        <authorList>
            <consortium name="WormBaseParasite"/>
        </authorList>
    </citation>
    <scope>IDENTIFICATION</scope>
</reference>
<dbReference type="Pfam" id="PF04547">
    <property type="entry name" value="Anoctamin"/>
    <property type="match status" value="1"/>
</dbReference>
<dbReference type="InterPro" id="IPR049452">
    <property type="entry name" value="Anoctamin_TM"/>
</dbReference>
<keyword evidence="3 6" id="KW-0812">Transmembrane</keyword>
<name>A0A1I8HDC1_9PLAT</name>
<comment type="similarity">
    <text evidence="2 6">Belongs to the anoctamin family.</text>
</comment>
<evidence type="ECO:0000256" key="5">
    <source>
        <dbReference type="ARBA" id="ARBA00023136"/>
    </source>
</evidence>
<dbReference type="PANTHER" id="PTHR12308:SF73">
    <property type="entry name" value="ANOCTAMIN"/>
    <property type="match status" value="1"/>
</dbReference>
<evidence type="ECO:0000256" key="1">
    <source>
        <dbReference type="ARBA" id="ARBA00004141"/>
    </source>
</evidence>
<comment type="caution">
    <text evidence="6">Lacks conserved residue(s) required for the propagation of feature annotation.</text>
</comment>
<feature type="transmembrane region" description="Helical" evidence="6">
    <location>
        <begin position="638"/>
        <end position="660"/>
    </location>
</feature>
<evidence type="ECO:0000313" key="9">
    <source>
        <dbReference type="WBParaSite" id="maker-uti_cns_0005617-snap-gene-0.2-mRNA-1"/>
    </source>
</evidence>
<comment type="subcellular location">
    <subcellularLocation>
        <location evidence="1 6">Membrane</location>
        <topology evidence="1 6">Multi-pass membrane protein</topology>
    </subcellularLocation>
</comment>
<protein>
    <recommendedName>
        <fullName evidence="6">Anoctamin</fullName>
    </recommendedName>
</protein>
<evidence type="ECO:0000256" key="6">
    <source>
        <dbReference type="RuleBase" id="RU280814"/>
    </source>
</evidence>
<evidence type="ECO:0000313" key="8">
    <source>
        <dbReference type="Proteomes" id="UP000095280"/>
    </source>
</evidence>
<dbReference type="InterPro" id="IPR007632">
    <property type="entry name" value="Anoctamin"/>
</dbReference>
<dbReference type="Proteomes" id="UP000095280">
    <property type="component" value="Unplaced"/>
</dbReference>
<sequence length="1292" mass="141640">MPAVAARGRAMRPVGVVAAAPSRGLQCHVAEAAQLSTKQPRSEARNWWQRAEQMKQLRIRAQRFLQTAGMAKRFFWKRSILTDRPDADYVLFYAKVRSFLEDGCCTLKHTCRRVFEKMATERGLTIEKYSMDFGGAAAPAAQNGSATRRRRGASKAAYRTFYWAFRASDAALMSEAEFVQLRLPLKDHAGNPMATGDRLVEHWGCGSACCSAEAADGDCDQEQPLDDKRHFITAPFVHSKRHMFFGGAATPLLEKPDAAAADGFEDGLEAKKAAPAGVSIALTEAQRIYLTHSLLHRMDMRKELRRVLGPHPGAELCAVDCIYCRRLKRRIIRNEPIVLEHLLDARIFADGFAMHEDSEPDWLRAARNGKPCASGCCLCGCCGRSDNAAVSPEDAASTQELPELGAAAPRGGTPQGNRTRGLRRRLHRTWNCCCSFQSLRHIRLYFGERLAFYYAWLSYHICSLVSLTVVGLAFLVYGLVNASMNYMSESDKILMQLKNSSSNSTDGNAFTIHLIQLMQFIRLVFENHLTIPFGCVLTGSSLANSRYWKKFEADLSHRWGVHEFRLAEQRRAGFAPKKRNFYPAWCQRRNECRRCFGVFSFVLLCVSLVVAVAVAFRVSKLVASKQHCSGASSRAECIFLAIILPITGHLLVMGLLDWAYSCLAKKLTNWEQASRPCPTENHEFDSDHEASYAMKAFALRCANNFASLFYIAFEHAVFGEFTDRCKLEDLDIDCFSLLNVYTAGYIIGKSLLKVIMDLLKPCLSSRSLMLCLSAPTRHLLCTACASFKRASYDAELRIVEALERQLVQDDGALKCEEPGSSATSGKASAAALHLASERNLTKEKSRDVLMDEYLEKTILRGYLLLFGSACHVTPLAVLITLLIDLCLDSKRLVVWQRRAVPQPAPGVGVWNRLHDMLSHAGVFSTGAILAFTSNSLQVNGIDPSVKNRLIMFIVFTGFMYLFNCMVTACSKAHSNRRKMRLKWEYHHVPRILNTEAVSETAVQSLEETAVAGTMCCFRALPARSSCGRMLGLIRPEEEDIAEMQLSPAVPDDLMPTSDERVEALAQSSDQAGGQRLLLVVQSVVVIEPNVDPIVFGALVRLAAAPRLGLDGDVAVAPVPGAGAERGRPVTAQSSDVLHLRPVDSVGELGESGLRVALVEAVRPARHAHHLVDGAAIAVGEVGRAQPAVRQALQAPHEGPTGAVAAGLVRHVAAPVELHRLADGAVVASQSEAAASDAAVDADYAALHIAGSCQRGVVEKLGPQAQPNKVLCELLGAELSCGRAAGSQQVQQK</sequence>
<feature type="transmembrane region" description="Helical" evidence="6">
    <location>
        <begin position="595"/>
        <end position="618"/>
    </location>
</feature>